<protein>
    <submittedName>
        <fullName evidence="1">Uncharacterized protein</fullName>
    </submittedName>
</protein>
<evidence type="ECO:0000313" key="2">
    <source>
        <dbReference type="Proteomes" id="UP000601435"/>
    </source>
</evidence>
<dbReference type="AlphaFoldDB" id="A0A813AVW5"/>
<dbReference type="GO" id="GO:0009349">
    <property type="term" value="C:riboflavin synthase complex"/>
    <property type="evidence" value="ECO:0007669"/>
    <property type="project" value="InterPro"/>
</dbReference>
<dbReference type="Gene3D" id="3.40.50.960">
    <property type="entry name" value="Lumazine/riboflavin synthase"/>
    <property type="match status" value="1"/>
</dbReference>
<gene>
    <name evidence="1" type="ORF">SNEC2469_LOCUS28681</name>
</gene>
<evidence type="ECO:0000313" key="1">
    <source>
        <dbReference type="EMBL" id="CAE7877722.1"/>
    </source>
</evidence>
<organism evidence="1 2">
    <name type="scientific">Symbiodinium necroappetens</name>
    <dbReference type="NCBI Taxonomy" id="1628268"/>
    <lineage>
        <taxon>Eukaryota</taxon>
        <taxon>Sar</taxon>
        <taxon>Alveolata</taxon>
        <taxon>Dinophyceae</taxon>
        <taxon>Suessiales</taxon>
        <taxon>Symbiodiniaceae</taxon>
        <taxon>Symbiodinium</taxon>
    </lineage>
</organism>
<comment type="caution">
    <text evidence="1">The sequence shown here is derived from an EMBL/GenBank/DDBJ whole genome shotgun (WGS) entry which is preliminary data.</text>
</comment>
<sequence>MSRARAIAASMALEGRRRPLRVLRGAAALGAAVVLTGWLSDALARTFLLPRSSAGSSALAGHTLQRSSPRPHFFLRAESPDAAEGVRVGLIHVPELKDKAEEMREALEKPTWLNVTNATYFQTEVPEAEQVPLAAKLLAMSNTVDVVVAGHGDAEEAALPELLRAYQTVALTTNVPIVSLGPTFDAEKKADTAVQMAEIRQQALMGAGKRSSMFFGIGTNKTSGDPNKKGKAATGKLSINLCTLTSSIFSGKCLILAVRVLPCLL</sequence>
<reference evidence="1" key="1">
    <citation type="submission" date="2021-02" db="EMBL/GenBank/DDBJ databases">
        <authorList>
            <person name="Dougan E. K."/>
            <person name="Rhodes N."/>
            <person name="Thang M."/>
            <person name="Chan C."/>
        </authorList>
    </citation>
    <scope>NUCLEOTIDE SEQUENCE</scope>
</reference>
<name>A0A813AVW5_9DINO</name>
<dbReference type="SUPFAM" id="SSF52121">
    <property type="entry name" value="Lumazine synthase"/>
    <property type="match status" value="1"/>
</dbReference>
<accession>A0A813AVW5</accession>
<dbReference type="InterPro" id="IPR036467">
    <property type="entry name" value="LS/RS_sf"/>
</dbReference>
<dbReference type="GO" id="GO:0009231">
    <property type="term" value="P:riboflavin biosynthetic process"/>
    <property type="evidence" value="ECO:0007669"/>
    <property type="project" value="InterPro"/>
</dbReference>
<dbReference type="EMBL" id="CAJNJA010062886">
    <property type="protein sequence ID" value="CAE7877722.1"/>
    <property type="molecule type" value="Genomic_DNA"/>
</dbReference>
<keyword evidence="2" id="KW-1185">Reference proteome</keyword>
<dbReference type="Proteomes" id="UP000601435">
    <property type="component" value="Unassembled WGS sequence"/>
</dbReference>
<proteinExistence type="predicted"/>
<dbReference type="OrthoDB" id="2965at2759"/>